<dbReference type="AlphaFoldDB" id="A0A7L0EX55"/>
<keyword evidence="5" id="KW-0472">Membrane</keyword>
<dbReference type="Pfam" id="PF07686">
    <property type="entry name" value="V-set"/>
    <property type="match status" value="1"/>
</dbReference>
<evidence type="ECO:0000256" key="3">
    <source>
        <dbReference type="ARBA" id="ARBA00022729"/>
    </source>
</evidence>
<proteinExistence type="predicted"/>
<dbReference type="InterPro" id="IPR036179">
    <property type="entry name" value="Ig-like_dom_sf"/>
</dbReference>
<dbReference type="Gene3D" id="2.60.40.10">
    <property type="entry name" value="Immunoglobulins"/>
    <property type="match status" value="1"/>
</dbReference>
<evidence type="ECO:0000313" key="10">
    <source>
        <dbReference type="Proteomes" id="UP000550660"/>
    </source>
</evidence>
<evidence type="ECO:0000256" key="2">
    <source>
        <dbReference type="ARBA" id="ARBA00022475"/>
    </source>
</evidence>
<keyword evidence="7" id="KW-0325">Glycoprotein</keyword>
<dbReference type="OrthoDB" id="9631130at2759"/>
<evidence type="ECO:0000256" key="5">
    <source>
        <dbReference type="ARBA" id="ARBA00023136"/>
    </source>
</evidence>
<dbReference type="InterPro" id="IPR052051">
    <property type="entry name" value="TCR_complex_component"/>
</dbReference>
<evidence type="ECO:0000256" key="6">
    <source>
        <dbReference type="ARBA" id="ARBA00023157"/>
    </source>
</evidence>
<evidence type="ECO:0000256" key="1">
    <source>
        <dbReference type="ARBA" id="ARBA00004236"/>
    </source>
</evidence>
<dbReference type="PANTHER" id="PTHR19433:SF111">
    <property type="entry name" value="T CELL RECEPTOR ALPHA VARIABLE 4"/>
    <property type="match status" value="1"/>
</dbReference>
<keyword evidence="4" id="KW-0391">Immunity</keyword>
<dbReference type="InterPro" id="IPR007110">
    <property type="entry name" value="Ig-like_dom"/>
</dbReference>
<dbReference type="PROSITE" id="PS50835">
    <property type="entry name" value="IG_LIKE"/>
    <property type="match status" value="1"/>
</dbReference>
<keyword evidence="10" id="KW-1185">Reference proteome</keyword>
<keyword evidence="6" id="KW-1015">Disulfide bond</keyword>
<name>A0A7L0EX55_TROML</name>
<comment type="caution">
    <text evidence="9">The sequence shown here is derived from an EMBL/GenBank/DDBJ whole genome shotgun (WGS) entry which is preliminary data.</text>
</comment>
<evidence type="ECO:0000313" key="9">
    <source>
        <dbReference type="EMBL" id="NXJ86742.1"/>
    </source>
</evidence>
<accession>A0A7L0EX55</accession>
<sequence>RAQVQQESSAETTKGNRISIYCSHPNIRTNQVIIWYRQLPGRSLEIITIAAGGSRDVENPPGRLWVAADRRSSALWLFQPHSGDTGMYYCALEV</sequence>
<feature type="non-terminal residue" evidence="9">
    <location>
        <position position="94"/>
    </location>
</feature>
<keyword evidence="2" id="KW-1003">Cell membrane</keyword>
<reference evidence="9 10" key="1">
    <citation type="submission" date="2019-09" db="EMBL/GenBank/DDBJ databases">
        <title>Bird 10,000 Genomes (B10K) Project - Family phase.</title>
        <authorList>
            <person name="Zhang G."/>
        </authorList>
    </citation>
    <scope>NUCLEOTIDE SEQUENCE [LARGE SCALE GENOMIC DNA]</scope>
    <source>
        <strain evidence="9">B10K-DU-007-40</strain>
        <tissue evidence="9">Mixed tissue sample</tissue>
    </source>
</reference>
<evidence type="ECO:0000259" key="8">
    <source>
        <dbReference type="PROSITE" id="PS50835"/>
    </source>
</evidence>
<dbReference type="InterPro" id="IPR013783">
    <property type="entry name" value="Ig-like_fold"/>
</dbReference>
<dbReference type="InterPro" id="IPR013106">
    <property type="entry name" value="Ig_V-set"/>
</dbReference>
<dbReference type="GO" id="GO:0005886">
    <property type="term" value="C:plasma membrane"/>
    <property type="evidence" value="ECO:0007669"/>
    <property type="project" value="UniProtKB-SubCell"/>
</dbReference>
<evidence type="ECO:0000256" key="4">
    <source>
        <dbReference type="ARBA" id="ARBA00022859"/>
    </source>
</evidence>
<dbReference type="EMBL" id="VXAG01003454">
    <property type="protein sequence ID" value="NXJ86742.1"/>
    <property type="molecule type" value="Genomic_DNA"/>
</dbReference>
<organism evidence="9 10">
    <name type="scientific">Trogon melanurus</name>
    <name type="common">Black-tailed trogon</name>
    <dbReference type="NCBI Taxonomy" id="56311"/>
    <lineage>
        <taxon>Eukaryota</taxon>
        <taxon>Metazoa</taxon>
        <taxon>Chordata</taxon>
        <taxon>Craniata</taxon>
        <taxon>Vertebrata</taxon>
        <taxon>Euteleostomi</taxon>
        <taxon>Archelosauria</taxon>
        <taxon>Archosauria</taxon>
        <taxon>Dinosauria</taxon>
        <taxon>Saurischia</taxon>
        <taxon>Theropoda</taxon>
        <taxon>Coelurosauria</taxon>
        <taxon>Aves</taxon>
        <taxon>Neognathae</taxon>
        <taxon>Neoaves</taxon>
        <taxon>Telluraves</taxon>
        <taxon>Coraciimorphae</taxon>
        <taxon>Trogoniformes</taxon>
        <taxon>Trogonidae</taxon>
        <taxon>Trogon</taxon>
    </lineage>
</organism>
<dbReference type="GO" id="GO:0009617">
    <property type="term" value="P:response to bacterium"/>
    <property type="evidence" value="ECO:0007669"/>
    <property type="project" value="TreeGrafter"/>
</dbReference>
<dbReference type="PANTHER" id="PTHR19433">
    <property type="entry name" value="T-CELL RECEPTOR ALPHA CHAIN V REGION-RELATED"/>
    <property type="match status" value="1"/>
</dbReference>
<evidence type="ECO:0000256" key="7">
    <source>
        <dbReference type="ARBA" id="ARBA00023180"/>
    </source>
</evidence>
<gene>
    <name evidence="9" type="primary">Trav4_2</name>
    <name evidence="9" type="ORF">TROMEL_R01262</name>
</gene>
<keyword evidence="3" id="KW-0732">Signal</keyword>
<dbReference type="GO" id="GO:0002376">
    <property type="term" value="P:immune system process"/>
    <property type="evidence" value="ECO:0007669"/>
    <property type="project" value="UniProtKB-KW"/>
</dbReference>
<dbReference type="Proteomes" id="UP000550660">
    <property type="component" value="Unassembled WGS sequence"/>
</dbReference>
<protein>
    <submittedName>
        <fullName evidence="9">TVA4 protein</fullName>
    </submittedName>
</protein>
<feature type="non-terminal residue" evidence="9">
    <location>
        <position position="1"/>
    </location>
</feature>
<dbReference type="SUPFAM" id="SSF48726">
    <property type="entry name" value="Immunoglobulin"/>
    <property type="match status" value="1"/>
</dbReference>
<feature type="domain" description="Ig-like" evidence="8">
    <location>
        <begin position="1"/>
        <end position="94"/>
    </location>
</feature>
<comment type="subcellular location">
    <subcellularLocation>
        <location evidence="1">Cell membrane</location>
    </subcellularLocation>
</comment>